<sequence length="425" mass="46207">MPSFEEPQTPFRVLVLGGSYAGLAAALNLVDLCHGRRHRFCIDDNDNGTGKNIPVQVTIVDERDGFYHLIGQPLALSSQKFAEAFWTKYTDLAALQTPDIRCLQGRIETLDSSSKTATIATTKGAVHESYDYLITCTGLRREYPSAPRSFTREKYLAEAAETLTNIRDASNGVVVIGGGAVGIEIAAECKMLHPDINVTLIHSRTSLLSSESLPAEFSNKALEVLHESGVNTILGARVTSITPNISSSSSSSSEHEEEKEGYTLTLSTTQTLTTSHVINAVSRFTPTAPNFLPEDVYDDQGYIRVQPTLEFPLDTSLPNASDHYAAGDVARWSGIKRAGAAMHQGHYAARNIHQKMMSKVFGTTPAFLALDEVEAGMGLAVGKSAVGYFPSMGLSSGEETREMFFQGDLGFMICYKWMRLGTVTE</sequence>
<evidence type="ECO:0000256" key="1">
    <source>
        <dbReference type="SAM" id="MobiDB-lite"/>
    </source>
</evidence>
<dbReference type="SUPFAM" id="SSF51905">
    <property type="entry name" value="FAD/NAD(P)-binding domain"/>
    <property type="match status" value="1"/>
</dbReference>
<dbReference type="EMBL" id="JBFXLS010000107">
    <property type="protein sequence ID" value="KAL2815851.1"/>
    <property type="molecule type" value="Genomic_DNA"/>
</dbReference>
<gene>
    <name evidence="3" type="ORF">BDW59DRAFT_166585</name>
</gene>
<proteinExistence type="predicted"/>
<evidence type="ECO:0000313" key="4">
    <source>
        <dbReference type="Proteomes" id="UP001610335"/>
    </source>
</evidence>
<name>A0ABR4HK38_9EURO</name>
<dbReference type="PRINTS" id="PR00368">
    <property type="entry name" value="FADPNR"/>
</dbReference>
<dbReference type="Gene3D" id="3.50.50.100">
    <property type="match status" value="1"/>
</dbReference>
<dbReference type="Proteomes" id="UP001610335">
    <property type="component" value="Unassembled WGS sequence"/>
</dbReference>
<dbReference type="InterPro" id="IPR023753">
    <property type="entry name" value="FAD/NAD-binding_dom"/>
</dbReference>
<dbReference type="PRINTS" id="PR00411">
    <property type="entry name" value="PNDRDTASEI"/>
</dbReference>
<organism evidence="3 4">
    <name type="scientific">Aspergillus cavernicola</name>
    <dbReference type="NCBI Taxonomy" id="176166"/>
    <lineage>
        <taxon>Eukaryota</taxon>
        <taxon>Fungi</taxon>
        <taxon>Dikarya</taxon>
        <taxon>Ascomycota</taxon>
        <taxon>Pezizomycotina</taxon>
        <taxon>Eurotiomycetes</taxon>
        <taxon>Eurotiomycetidae</taxon>
        <taxon>Eurotiales</taxon>
        <taxon>Aspergillaceae</taxon>
        <taxon>Aspergillus</taxon>
        <taxon>Aspergillus subgen. Nidulantes</taxon>
    </lineage>
</organism>
<feature type="region of interest" description="Disordered" evidence="1">
    <location>
        <begin position="243"/>
        <end position="262"/>
    </location>
</feature>
<protein>
    <recommendedName>
        <fullName evidence="2">FAD/NAD(P)-binding domain-containing protein</fullName>
    </recommendedName>
</protein>
<accession>A0ABR4HK38</accession>
<dbReference type="Pfam" id="PF07992">
    <property type="entry name" value="Pyr_redox_2"/>
    <property type="match status" value="1"/>
</dbReference>
<reference evidence="3 4" key="1">
    <citation type="submission" date="2024-07" db="EMBL/GenBank/DDBJ databases">
        <title>Section-level genome sequencing and comparative genomics of Aspergillus sections Usti and Cavernicolus.</title>
        <authorList>
            <consortium name="Lawrence Berkeley National Laboratory"/>
            <person name="Nybo J.L."/>
            <person name="Vesth T.C."/>
            <person name="Theobald S."/>
            <person name="Frisvad J.C."/>
            <person name="Larsen T.O."/>
            <person name="Kjaerboelling I."/>
            <person name="Rothschild-Mancinelli K."/>
            <person name="Lyhne E.K."/>
            <person name="Kogle M.E."/>
            <person name="Barry K."/>
            <person name="Clum A."/>
            <person name="Na H."/>
            <person name="Ledsgaard L."/>
            <person name="Lin J."/>
            <person name="Lipzen A."/>
            <person name="Kuo A."/>
            <person name="Riley R."/>
            <person name="Mondo S."/>
            <person name="LaButti K."/>
            <person name="Haridas S."/>
            <person name="Pangalinan J."/>
            <person name="Salamov A.A."/>
            <person name="Simmons B.A."/>
            <person name="Magnuson J.K."/>
            <person name="Chen J."/>
            <person name="Drula E."/>
            <person name="Henrissat B."/>
            <person name="Wiebenga A."/>
            <person name="Lubbers R.J."/>
            <person name="Gomes A.C."/>
            <person name="Makela M.R."/>
            <person name="Stajich J."/>
            <person name="Grigoriev I.V."/>
            <person name="Mortensen U.H."/>
            <person name="De vries R.P."/>
            <person name="Baker S.E."/>
            <person name="Andersen M.R."/>
        </authorList>
    </citation>
    <scope>NUCLEOTIDE SEQUENCE [LARGE SCALE GENOMIC DNA]</scope>
    <source>
        <strain evidence="3 4">CBS 600.67</strain>
    </source>
</reference>
<dbReference type="PANTHER" id="PTHR43735:SF24">
    <property type="entry name" value="NUCLEOTIDE-DISULPHIDE OXIDOREDUCTASE AMID-LIKE, PUTATIVE (AFU_ORTHOLOGUE AFUA_1G17180)-RELATED"/>
    <property type="match status" value="1"/>
</dbReference>
<evidence type="ECO:0000259" key="2">
    <source>
        <dbReference type="Pfam" id="PF07992"/>
    </source>
</evidence>
<evidence type="ECO:0000313" key="3">
    <source>
        <dbReference type="EMBL" id="KAL2815851.1"/>
    </source>
</evidence>
<feature type="domain" description="FAD/NAD(P)-binding" evidence="2">
    <location>
        <begin position="11"/>
        <end position="345"/>
    </location>
</feature>
<comment type="caution">
    <text evidence="3">The sequence shown here is derived from an EMBL/GenBank/DDBJ whole genome shotgun (WGS) entry which is preliminary data.</text>
</comment>
<dbReference type="PANTHER" id="PTHR43735">
    <property type="entry name" value="APOPTOSIS-INDUCING FACTOR 1"/>
    <property type="match status" value="1"/>
</dbReference>
<keyword evidence="4" id="KW-1185">Reference proteome</keyword>
<dbReference type="InterPro" id="IPR036188">
    <property type="entry name" value="FAD/NAD-bd_sf"/>
</dbReference>